<dbReference type="EMBL" id="LN890560">
    <property type="protein sequence ID" value="CUS20537.1"/>
    <property type="molecule type" value="Genomic_DNA"/>
</dbReference>
<keyword evidence="5" id="KW-0813">Transport</keyword>
<evidence type="ECO:0000256" key="8">
    <source>
        <dbReference type="ARBA" id="ARBA00032430"/>
    </source>
</evidence>
<keyword evidence="10" id="KW-1185">Reference proteome</keyword>
<comment type="similarity">
    <text evidence="3">Belongs to the BLI1 family.</text>
</comment>
<organism evidence="9 10">
    <name type="scientific">Lachancea quebecensis</name>
    <dbReference type="NCBI Taxonomy" id="1654605"/>
    <lineage>
        <taxon>Eukaryota</taxon>
        <taxon>Fungi</taxon>
        <taxon>Dikarya</taxon>
        <taxon>Ascomycota</taxon>
        <taxon>Saccharomycotina</taxon>
        <taxon>Saccharomycetes</taxon>
        <taxon>Saccharomycetales</taxon>
        <taxon>Saccharomycetaceae</taxon>
        <taxon>Lachancea</taxon>
    </lineage>
</organism>
<evidence type="ECO:0000256" key="1">
    <source>
        <dbReference type="ARBA" id="ARBA00002069"/>
    </source>
</evidence>
<protein>
    <recommendedName>
        <fullName evidence="4">Biogenesis of lysosome-related organelles complex 1 subunit BLI1</fullName>
    </recommendedName>
    <alternativeName>
        <fullName evidence="8">BLOC-1 interactor 1</fullName>
    </alternativeName>
</protein>
<dbReference type="Proteomes" id="UP000236544">
    <property type="component" value="Unassembled WGS sequence"/>
</dbReference>
<comment type="subcellular location">
    <subcellularLocation>
        <location evidence="2">Endosome</location>
    </subcellularLocation>
</comment>
<keyword evidence="7" id="KW-0175">Coiled coil</keyword>
<dbReference type="Pfam" id="PF17324">
    <property type="entry name" value="BLI1"/>
    <property type="match status" value="1"/>
</dbReference>
<name>A0A0P1KMD0_9SACH</name>
<keyword evidence="6" id="KW-0967">Endosome</keyword>
<dbReference type="AlphaFoldDB" id="A0A0P1KMD0"/>
<proteinExistence type="inferred from homology"/>
<evidence type="ECO:0000256" key="5">
    <source>
        <dbReference type="ARBA" id="ARBA00022448"/>
    </source>
</evidence>
<accession>A0A0P1KMD0</accession>
<evidence type="ECO:0000256" key="4">
    <source>
        <dbReference type="ARBA" id="ARBA00015596"/>
    </source>
</evidence>
<gene>
    <name evidence="9" type="ORF">LAQU0_S01e08878g</name>
</gene>
<evidence type="ECO:0000256" key="2">
    <source>
        <dbReference type="ARBA" id="ARBA00004177"/>
    </source>
</evidence>
<evidence type="ECO:0000256" key="6">
    <source>
        <dbReference type="ARBA" id="ARBA00022753"/>
    </source>
</evidence>
<evidence type="ECO:0000313" key="9">
    <source>
        <dbReference type="EMBL" id="CUS20537.1"/>
    </source>
</evidence>
<dbReference type="GO" id="GO:0005768">
    <property type="term" value="C:endosome"/>
    <property type="evidence" value="ECO:0007669"/>
    <property type="project" value="UniProtKB-SubCell"/>
</dbReference>
<dbReference type="InterPro" id="IPR020491">
    <property type="entry name" value="BLI1"/>
</dbReference>
<evidence type="ECO:0000313" key="10">
    <source>
        <dbReference type="Proteomes" id="UP000236544"/>
    </source>
</evidence>
<reference evidence="10" key="1">
    <citation type="submission" date="2015-10" db="EMBL/GenBank/DDBJ databases">
        <authorList>
            <person name="Devillers H."/>
        </authorList>
    </citation>
    <scope>NUCLEOTIDE SEQUENCE [LARGE SCALE GENOMIC DNA]</scope>
</reference>
<sequence length="112" mass="13065">MKERALRQQIESCIDQVQEYVDLESAQAISSFESKAVDHFRCLDGLKNQYNTREDKISEFKRLQSEYATKADDLEASIEHFEKLSEEIEEFLMELEVKTKLASKRQSQGPKT</sequence>
<evidence type="ECO:0000256" key="3">
    <source>
        <dbReference type="ARBA" id="ARBA00005266"/>
    </source>
</evidence>
<dbReference type="OrthoDB" id="4059150at2759"/>
<evidence type="ECO:0000256" key="7">
    <source>
        <dbReference type="ARBA" id="ARBA00023054"/>
    </source>
</evidence>
<comment type="function">
    <text evidence="1">Component of the biogenesis of lysosome-related organelles complex-1 (BLOC-1) involved in endosomal cargo sorting.</text>
</comment>